<dbReference type="RefSeq" id="XP_012652638.1">
    <property type="nucleotide sequence ID" value="XM_012797184.1"/>
</dbReference>
<evidence type="ECO:0000313" key="2">
    <source>
        <dbReference type="Proteomes" id="UP000009168"/>
    </source>
</evidence>
<dbReference type="EMBL" id="GG662720">
    <property type="protein sequence ID" value="EWS74925.1"/>
    <property type="molecule type" value="Genomic_DNA"/>
</dbReference>
<evidence type="ECO:0000313" key="1">
    <source>
        <dbReference type="EMBL" id="EWS74925.1"/>
    </source>
</evidence>
<sequence>MNTKLIMLTKRNLMQIVNLKFNIALLKILISKKRNQPQSSTNVKFKIKNLLSTLCNKNFITYQQNQIIKNIKIFQITYYNKLDQKNYLQKFKILIIISSLAQYLVQAVSRQICKGLIVLQIILNSKKVYFSFTAAINKQSKLQRQKQENAQLTTFLAYQRVKFYQKNPLPYIKFLWIQFFLANIKMIQA</sequence>
<dbReference type="KEGG" id="tet:TTHERM_000042742"/>
<proteinExistence type="predicted"/>
<name>W7X6C2_TETTS</name>
<dbReference type="InParanoid" id="W7X6C2"/>
<gene>
    <name evidence="1" type="ORF">TTHERM_000042742</name>
</gene>
<accession>W7X6C2</accession>
<dbReference type="GeneID" id="24436965"/>
<reference evidence="2" key="1">
    <citation type="journal article" date="2006" name="PLoS Biol.">
        <title>Macronuclear genome sequence of the ciliate Tetrahymena thermophila, a model eukaryote.</title>
        <authorList>
            <person name="Eisen J.A."/>
            <person name="Coyne R.S."/>
            <person name="Wu M."/>
            <person name="Wu D."/>
            <person name="Thiagarajan M."/>
            <person name="Wortman J.R."/>
            <person name="Badger J.H."/>
            <person name="Ren Q."/>
            <person name="Amedeo P."/>
            <person name="Jones K.M."/>
            <person name="Tallon L.J."/>
            <person name="Delcher A.L."/>
            <person name="Salzberg S.L."/>
            <person name="Silva J.C."/>
            <person name="Haas B.J."/>
            <person name="Majoros W.H."/>
            <person name="Farzad M."/>
            <person name="Carlton J.M."/>
            <person name="Smith R.K. Jr."/>
            <person name="Garg J."/>
            <person name="Pearlman R.E."/>
            <person name="Karrer K.M."/>
            <person name="Sun L."/>
            <person name="Manning G."/>
            <person name="Elde N.C."/>
            <person name="Turkewitz A.P."/>
            <person name="Asai D.J."/>
            <person name="Wilkes D.E."/>
            <person name="Wang Y."/>
            <person name="Cai H."/>
            <person name="Collins K."/>
            <person name="Stewart B.A."/>
            <person name="Lee S.R."/>
            <person name="Wilamowska K."/>
            <person name="Weinberg Z."/>
            <person name="Ruzzo W.L."/>
            <person name="Wloga D."/>
            <person name="Gaertig J."/>
            <person name="Frankel J."/>
            <person name="Tsao C.-C."/>
            <person name="Gorovsky M.A."/>
            <person name="Keeling P.J."/>
            <person name="Waller R.F."/>
            <person name="Patron N.J."/>
            <person name="Cherry J.M."/>
            <person name="Stover N.A."/>
            <person name="Krieger C.J."/>
            <person name="del Toro C."/>
            <person name="Ryder H.F."/>
            <person name="Williamson S.C."/>
            <person name="Barbeau R.A."/>
            <person name="Hamilton E.P."/>
            <person name="Orias E."/>
        </authorList>
    </citation>
    <scope>NUCLEOTIDE SEQUENCE [LARGE SCALE GENOMIC DNA]</scope>
    <source>
        <strain evidence="2">SB210</strain>
    </source>
</reference>
<protein>
    <submittedName>
        <fullName evidence="1">Uncharacterized protein</fullName>
    </submittedName>
</protein>
<dbReference type="AlphaFoldDB" id="W7X6C2"/>
<dbReference type="Proteomes" id="UP000009168">
    <property type="component" value="Unassembled WGS sequence"/>
</dbReference>
<keyword evidence="2" id="KW-1185">Reference proteome</keyword>
<organism evidence="1 2">
    <name type="scientific">Tetrahymena thermophila (strain SB210)</name>
    <dbReference type="NCBI Taxonomy" id="312017"/>
    <lineage>
        <taxon>Eukaryota</taxon>
        <taxon>Sar</taxon>
        <taxon>Alveolata</taxon>
        <taxon>Ciliophora</taxon>
        <taxon>Intramacronucleata</taxon>
        <taxon>Oligohymenophorea</taxon>
        <taxon>Hymenostomatida</taxon>
        <taxon>Tetrahymenina</taxon>
        <taxon>Tetrahymenidae</taxon>
        <taxon>Tetrahymena</taxon>
    </lineage>
</organism>